<organism evidence="1">
    <name type="scientific">Octactis speculum</name>
    <dbReference type="NCBI Taxonomy" id="3111310"/>
    <lineage>
        <taxon>Eukaryota</taxon>
        <taxon>Sar</taxon>
        <taxon>Stramenopiles</taxon>
        <taxon>Ochrophyta</taxon>
        <taxon>Dictyochophyceae</taxon>
        <taxon>Dictyochales</taxon>
        <taxon>Dictyochaceae</taxon>
        <taxon>Octactis</taxon>
    </lineage>
</organism>
<accession>A0A7S2BZW2</accession>
<name>A0A7S2BZW2_9STRA</name>
<gene>
    <name evidence="1" type="ORF">DSPE1174_LOCUS11060</name>
</gene>
<proteinExistence type="predicted"/>
<dbReference type="AlphaFoldDB" id="A0A7S2BZW2"/>
<reference evidence="1" key="1">
    <citation type="submission" date="2021-01" db="EMBL/GenBank/DDBJ databases">
        <authorList>
            <person name="Corre E."/>
            <person name="Pelletier E."/>
            <person name="Niang G."/>
            <person name="Scheremetjew M."/>
            <person name="Finn R."/>
            <person name="Kale V."/>
            <person name="Holt S."/>
            <person name="Cochrane G."/>
            <person name="Meng A."/>
            <person name="Brown T."/>
            <person name="Cohen L."/>
        </authorList>
    </citation>
    <scope>NUCLEOTIDE SEQUENCE</scope>
    <source>
        <strain evidence="1">CCMP1381</strain>
    </source>
</reference>
<dbReference type="EMBL" id="HBGS01021645">
    <property type="protein sequence ID" value="CAD9410992.1"/>
    <property type="molecule type" value="Transcribed_RNA"/>
</dbReference>
<evidence type="ECO:0000313" key="1">
    <source>
        <dbReference type="EMBL" id="CAD9410992.1"/>
    </source>
</evidence>
<protein>
    <submittedName>
        <fullName evidence="1">Uncharacterized protein</fullName>
    </submittedName>
</protein>
<sequence length="113" mass="12493">MVRGLVLCGEMPKQAYLDWNFRFPAALQAELNNSSPPAEQNVKLNSTLPEVPLRVSLRIGKLSDRVTFVVFSILEPHSLAALEIVGKRMAARVRQVCRGERCRGSSTGGEREA</sequence>